<evidence type="ECO:0000313" key="1">
    <source>
        <dbReference type="EMBL" id="OGC33341.1"/>
    </source>
</evidence>
<dbReference type="AlphaFoldDB" id="A0A1F4TKV2"/>
<protein>
    <submittedName>
        <fullName evidence="1">Uncharacterized protein</fullName>
    </submittedName>
</protein>
<accession>A0A1F4TKV2</accession>
<organism evidence="1 2">
    <name type="scientific">candidate division WOR-1 bacterium RIFOXYC2_FULL_41_25</name>
    <dbReference type="NCBI Taxonomy" id="1802586"/>
    <lineage>
        <taxon>Bacteria</taxon>
        <taxon>Bacillati</taxon>
        <taxon>Saganbacteria</taxon>
    </lineage>
</organism>
<sequence>MAIAGCSEPKTEQLKPAPAPIEIVDRGVDTPREAQSLVEQWRREGFAKLAGLLVEGTAVLWDPTKCAGTKTDYANGVALTGMQAVSGGGIEIVQPVHPSLRAMDVQYVRVCDDSTANLTEQPAIPVRNAGDEQGVYETLESYRAAMASMAMAKTEKSK</sequence>
<comment type="caution">
    <text evidence="1">The sequence shown here is derived from an EMBL/GenBank/DDBJ whole genome shotgun (WGS) entry which is preliminary data.</text>
</comment>
<evidence type="ECO:0000313" key="2">
    <source>
        <dbReference type="Proteomes" id="UP000177309"/>
    </source>
</evidence>
<proteinExistence type="predicted"/>
<dbReference type="Proteomes" id="UP000177309">
    <property type="component" value="Unassembled WGS sequence"/>
</dbReference>
<name>A0A1F4TKV2_UNCSA</name>
<gene>
    <name evidence="1" type="ORF">A2462_08870</name>
</gene>
<dbReference type="EMBL" id="MEUI01000036">
    <property type="protein sequence ID" value="OGC33341.1"/>
    <property type="molecule type" value="Genomic_DNA"/>
</dbReference>
<reference evidence="1 2" key="1">
    <citation type="journal article" date="2016" name="Nat. Commun.">
        <title>Thousands of microbial genomes shed light on interconnected biogeochemical processes in an aquifer system.</title>
        <authorList>
            <person name="Anantharaman K."/>
            <person name="Brown C.T."/>
            <person name="Hug L.A."/>
            <person name="Sharon I."/>
            <person name="Castelle C.J."/>
            <person name="Probst A.J."/>
            <person name="Thomas B.C."/>
            <person name="Singh A."/>
            <person name="Wilkins M.J."/>
            <person name="Karaoz U."/>
            <person name="Brodie E.L."/>
            <person name="Williams K.H."/>
            <person name="Hubbard S.S."/>
            <person name="Banfield J.F."/>
        </authorList>
    </citation>
    <scope>NUCLEOTIDE SEQUENCE [LARGE SCALE GENOMIC DNA]</scope>
</reference>